<gene>
    <name evidence="2" type="ORF">PHYBLDRAFT_146417</name>
</gene>
<proteinExistence type="predicted"/>
<feature type="signal peptide" evidence="1">
    <location>
        <begin position="1"/>
        <end position="27"/>
    </location>
</feature>
<accession>A0A162X811</accession>
<evidence type="ECO:0000313" key="2">
    <source>
        <dbReference type="EMBL" id="OAD73105.1"/>
    </source>
</evidence>
<organism evidence="2 3">
    <name type="scientific">Phycomyces blakesleeanus (strain ATCC 8743b / DSM 1359 / FGSC 10004 / NBRC 33097 / NRRL 1555)</name>
    <dbReference type="NCBI Taxonomy" id="763407"/>
    <lineage>
        <taxon>Eukaryota</taxon>
        <taxon>Fungi</taxon>
        <taxon>Fungi incertae sedis</taxon>
        <taxon>Mucoromycota</taxon>
        <taxon>Mucoromycotina</taxon>
        <taxon>Mucoromycetes</taxon>
        <taxon>Mucorales</taxon>
        <taxon>Phycomycetaceae</taxon>
        <taxon>Phycomyces</taxon>
    </lineage>
</organism>
<dbReference type="VEuPathDB" id="FungiDB:PHYBLDRAFT_146417"/>
<evidence type="ECO:0000256" key="1">
    <source>
        <dbReference type="SAM" id="SignalP"/>
    </source>
</evidence>
<evidence type="ECO:0000313" key="3">
    <source>
        <dbReference type="Proteomes" id="UP000077315"/>
    </source>
</evidence>
<reference evidence="3" key="1">
    <citation type="submission" date="2015-06" db="EMBL/GenBank/DDBJ databases">
        <title>Expansion of signal transduction pathways in fungi by whole-genome duplication.</title>
        <authorList>
            <consortium name="DOE Joint Genome Institute"/>
            <person name="Corrochano L.M."/>
            <person name="Kuo A."/>
            <person name="Marcet-Houben M."/>
            <person name="Polaino S."/>
            <person name="Salamov A."/>
            <person name="Villalobos J.M."/>
            <person name="Alvarez M.I."/>
            <person name="Avalos J."/>
            <person name="Benito E.P."/>
            <person name="Benoit I."/>
            <person name="Burger G."/>
            <person name="Camino L.P."/>
            <person name="Canovas D."/>
            <person name="Cerda-Olmedo E."/>
            <person name="Cheng J.-F."/>
            <person name="Dominguez A."/>
            <person name="Elias M."/>
            <person name="Eslava A.P."/>
            <person name="Glaser F."/>
            <person name="Grimwood J."/>
            <person name="Gutierrez G."/>
            <person name="Heitman J."/>
            <person name="Henrissat B."/>
            <person name="Iturriaga E.A."/>
            <person name="Lang B.F."/>
            <person name="Lavin J.L."/>
            <person name="Lee S."/>
            <person name="Li W."/>
            <person name="Lindquist E."/>
            <person name="Lopez-Garcia S."/>
            <person name="Luque E.M."/>
            <person name="Marcos A.T."/>
            <person name="Martin J."/>
            <person name="McCluskey K."/>
            <person name="Medina H.R."/>
            <person name="Miralles-Duran A."/>
            <person name="Miyazaki A."/>
            <person name="Munoz-Torres E."/>
            <person name="Oguiza J.A."/>
            <person name="Ohm R."/>
            <person name="Olmedo M."/>
            <person name="Orejas M."/>
            <person name="Ortiz-Castellanos L."/>
            <person name="Pisabarro A.G."/>
            <person name="Rodriguez-Romero J."/>
            <person name="Ruiz-Herrera J."/>
            <person name="Ruiz-Vazquez R."/>
            <person name="Sanz C."/>
            <person name="Schackwitz W."/>
            <person name="Schmutz J."/>
            <person name="Shahriari M."/>
            <person name="Shelest E."/>
            <person name="Silva-Franco F."/>
            <person name="Soanes D."/>
            <person name="Syed K."/>
            <person name="Tagua V.G."/>
            <person name="Talbot N.J."/>
            <person name="Thon M."/>
            <person name="De vries R.P."/>
            <person name="Wiebenga A."/>
            <person name="Yadav J.S."/>
            <person name="Braun E.L."/>
            <person name="Baker S."/>
            <person name="Garre V."/>
            <person name="Horwitz B."/>
            <person name="Torres-Martinez S."/>
            <person name="Idnurm A."/>
            <person name="Herrera-Estrella A."/>
            <person name="Gabaldon T."/>
            <person name="Grigoriev I.V."/>
        </authorList>
    </citation>
    <scope>NUCLEOTIDE SEQUENCE [LARGE SCALE GENOMIC DNA]</scope>
    <source>
        <strain evidence="3">NRRL 1555(-)</strain>
    </source>
</reference>
<keyword evidence="3" id="KW-1185">Reference proteome</keyword>
<name>A0A162X811_PHYB8</name>
<dbReference type="InParanoid" id="A0A162X811"/>
<keyword evidence="1" id="KW-0732">Signal</keyword>
<dbReference type="GeneID" id="28992549"/>
<dbReference type="RefSeq" id="XP_018291145.1">
    <property type="nucleotide sequence ID" value="XM_018431643.1"/>
</dbReference>
<dbReference type="EMBL" id="KV440982">
    <property type="protein sequence ID" value="OAD73105.1"/>
    <property type="molecule type" value="Genomic_DNA"/>
</dbReference>
<protein>
    <submittedName>
        <fullName evidence="2">Uncharacterized protein</fullName>
    </submittedName>
</protein>
<feature type="chain" id="PRO_5007840949" evidence="1">
    <location>
        <begin position="28"/>
        <end position="116"/>
    </location>
</feature>
<dbReference type="Proteomes" id="UP000077315">
    <property type="component" value="Unassembled WGS sequence"/>
</dbReference>
<dbReference type="AlphaFoldDB" id="A0A162X811"/>
<sequence>MNAVLNSTIVEVVSLIFILTPEVAVVAAPDVQVAVTPIDHVLTLLAANNNGLDLSNKTNKYLKNSVLQLMTSNTKIKKATTSQNFMLPSAVPADSSSSIDDDVVFQCWCYNYDIKS</sequence>